<evidence type="ECO:0008006" key="4">
    <source>
        <dbReference type="Google" id="ProtNLM"/>
    </source>
</evidence>
<keyword evidence="1" id="KW-0472">Membrane</keyword>
<evidence type="ECO:0000313" key="2">
    <source>
        <dbReference type="EMBL" id="OGZ69953.1"/>
    </source>
</evidence>
<dbReference type="EMBL" id="MHOV01000022">
    <property type="protein sequence ID" value="OGZ69953.1"/>
    <property type="molecule type" value="Genomic_DNA"/>
</dbReference>
<sequence length="238" mass="26762">MTEQELISRLQSLKQIKPRENWVVFAKTKIFDAPVYAKYANIKTARNSVFSDTLASIFQKKVAYAFAAFLFVVAGMFGFMKYGFFNNPANVQVAQVSQEHLTAIKSNVEEFKTKSKILSQMTKSSDLKEIALAVKEIKDVAKELTEAIKNDSQLAKEVALDINNNKTYLDIEGEGDLKETSDILYKTIDEQMIKDLEGATLTESQQEALKIAKKLYDEGKYSNALESILLLNMAMKGN</sequence>
<protein>
    <recommendedName>
        <fullName evidence="4">DUF5667 domain-containing protein</fullName>
    </recommendedName>
</protein>
<organism evidence="2 3">
    <name type="scientific">Candidatus Staskawiczbacteria bacterium RIFCSPHIGHO2_12_FULL_38_11</name>
    <dbReference type="NCBI Taxonomy" id="1802209"/>
    <lineage>
        <taxon>Bacteria</taxon>
        <taxon>Candidatus Staskawicziibacteriota</taxon>
    </lineage>
</organism>
<feature type="transmembrane region" description="Helical" evidence="1">
    <location>
        <begin position="62"/>
        <end position="85"/>
    </location>
</feature>
<gene>
    <name evidence="2" type="ORF">A3F47_02300</name>
</gene>
<accession>A0A1G2I5A1</accession>
<keyword evidence="1" id="KW-0812">Transmembrane</keyword>
<reference evidence="2 3" key="1">
    <citation type="journal article" date="2016" name="Nat. Commun.">
        <title>Thousands of microbial genomes shed light on interconnected biogeochemical processes in an aquifer system.</title>
        <authorList>
            <person name="Anantharaman K."/>
            <person name="Brown C.T."/>
            <person name="Hug L.A."/>
            <person name="Sharon I."/>
            <person name="Castelle C.J."/>
            <person name="Probst A.J."/>
            <person name="Thomas B.C."/>
            <person name="Singh A."/>
            <person name="Wilkins M.J."/>
            <person name="Karaoz U."/>
            <person name="Brodie E.L."/>
            <person name="Williams K.H."/>
            <person name="Hubbard S.S."/>
            <person name="Banfield J.F."/>
        </authorList>
    </citation>
    <scope>NUCLEOTIDE SEQUENCE [LARGE SCALE GENOMIC DNA]</scope>
</reference>
<evidence type="ECO:0000313" key="3">
    <source>
        <dbReference type="Proteomes" id="UP000179214"/>
    </source>
</evidence>
<evidence type="ECO:0000256" key="1">
    <source>
        <dbReference type="SAM" id="Phobius"/>
    </source>
</evidence>
<comment type="caution">
    <text evidence="2">The sequence shown here is derived from an EMBL/GenBank/DDBJ whole genome shotgun (WGS) entry which is preliminary data.</text>
</comment>
<keyword evidence="1" id="KW-1133">Transmembrane helix</keyword>
<proteinExistence type="predicted"/>
<name>A0A1G2I5A1_9BACT</name>
<dbReference type="Proteomes" id="UP000179214">
    <property type="component" value="Unassembled WGS sequence"/>
</dbReference>
<dbReference type="AlphaFoldDB" id="A0A1G2I5A1"/>